<comment type="caution">
    <text evidence="1">The sequence shown here is derived from an EMBL/GenBank/DDBJ whole genome shotgun (WGS) entry which is preliminary data.</text>
</comment>
<organism evidence="1 2">
    <name type="scientific">Falsarthrobacter nasiphocae</name>
    <dbReference type="NCBI Taxonomy" id="189863"/>
    <lineage>
        <taxon>Bacteria</taxon>
        <taxon>Bacillati</taxon>
        <taxon>Actinomycetota</taxon>
        <taxon>Actinomycetes</taxon>
        <taxon>Micrococcales</taxon>
        <taxon>Micrococcaceae</taxon>
        <taxon>Falsarthrobacter</taxon>
    </lineage>
</organism>
<dbReference type="RefSeq" id="WP_309849070.1">
    <property type="nucleotide sequence ID" value="NZ_BAAAIU010000034.1"/>
</dbReference>
<evidence type="ECO:0000313" key="2">
    <source>
        <dbReference type="Proteomes" id="UP001247307"/>
    </source>
</evidence>
<name>A0AAE3YGH8_9MICC</name>
<accession>A0AAE3YGH8</accession>
<keyword evidence="2" id="KW-1185">Reference proteome</keyword>
<dbReference type="EMBL" id="JAVDUI010000001">
    <property type="protein sequence ID" value="MDR6891361.1"/>
    <property type="molecule type" value="Genomic_DNA"/>
</dbReference>
<reference evidence="1" key="1">
    <citation type="submission" date="2023-07" db="EMBL/GenBank/DDBJ databases">
        <title>Sequencing the genomes of 1000 actinobacteria strains.</title>
        <authorList>
            <person name="Klenk H.-P."/>
        </authorList>
    </citation>
    <scope>NUCLEOTIDE SEQUENCE</scope>
    <source>
        <strain evidence="1">DSM 13988</strain>
    </source>
</reference>
<protein>
    <submittedName>
        <fullName evidence="1">Uncharacterized protein</fullName>
    </submittedName>
</protein>
<sequence length="112" mass="12043">MQWADELIVPIPELHVQHAVASAAERLVSFQADLSSRLESIWSSPEAADEVVGQVAGVFDGSLSAWLDQLPYPIASALWAAESASSAGERQRAYLHACEAMGLFTDEGVVLF</sequence>
<proteinExistence type="predicted"/>
<dbReference type="AlphaFoldDB" id="A0AAE3YGH8"/>
<dbReference type="Proteomes" id="UP001247307">
    <property type="component" value="Unassembled WGS sequence"/>
</dbReference>
<evidence type="ECO:0000313" key="1">
    <source>
        <dbReference type="EMBL" id="MDR6891361.1"/>
    </source>
</evidence>
<gene>
    <name evidence="1" type="ORF">J2S35_000301</name>
</gene>